<evidence type="ECO:0000313" key="1">
    <source>
        <dbReference type="EMBL" id="BAD54406.1"/>
    </source>
</evidence>
<organism evidence="1 2">
    <name type="scientific">Oryza sativa subsp. japonica</name>
    <name type="common">Rice</name>
    <dbReference type="NCBI Taxonomy" id="39947"/>
    <lineage>
        <taxon>Eukaryota</taxon>
        <taxon>Viridiplantae</taxon>
        <taxon>Streptophyta</taxon>
        <taxon>Embryophyta</taxon>
        <taxon>Tracheophyta</taxon>
        <taxon>Spermatophyta</taxon>
        <taxon>Magnoliopsida</taxon>
        <taxon>Liliopsida</taxon>
        <taxon>Poales</taxon>
        <taxon>Poaceae</taxon>
        <taxon>BOP clade</taxon>
        <taxon>Oryzoideae</taxon>
        <taxon>Oryzeae</taxon>
        <taxon>Oryzinae</taxon>
        <taxon>Oryza</taxon>
        <taxon>Oryza sativa</taxon>
    </lineage>
</organism>
<reference evidence="2" key="1">
    <citation type="journal article" date="2005" name="Nature">
        <title>The map-based sequence of the rice genome.</title>
        <authorList>
            <consortium name="International rice genome sequencing project (IRGSP)"/>
            <person name="Matsumoto T."/>
            <person name="Wu J."/>
            <person name="Kanamori H."/>
            <person name="Katayose Y."/>
            <person name="Fujisawa M."/>
            <person name="Namiki N."/>
            <person name="Mizuno H."/>
            <person name="Yamamoto K."/>
            <person name="Antonio B.A."/>
            <person name="Baba T."/>
            <person name="Sakata K."/>
            <person name="Nagamura Y."/>
            <person name="Aoki H."/>
            <person name="Arikawa K."/>
            <person name="Arita K."/>
            <person name="Bito T."/>
            <person name="Chiden Y."/>
            <person name="Fujitsuka N."/>
            <person name="Fukunaka R."/>
            <person name="Hamada M."/>
            <person name="Harada C."/>
            <person name="Hayashi A."/>
            <person name="Hijishita S."/>
            <person name="Honda M."/>
            <person name="Hosokawa S."/>
            <person name="Ichikawa Y."/>
            <person name="Idonuma A."/>
            <person name="Iijima M."/>
            <person name="Ikeda M."/>
            <person name="Ikeno M."/>
            <person name="Ito K."/>
            <person name="Ito S."/>
            <person name="Ito T."/>
            <person name="Ito Y."/>
            <person name="Ito Y."/>
            <person name="Iwabuchi A."/>
            <person name="Kamiya K."/>
            <person name="Karasawa W."/>
            <person name="Kurita K."/>
            <person name="Katagiri S."/>
            <person name="Kikuta A."/>
            <person name="Kobayashi H."/>
            <person name="Kobayashi N."/>
            <person name="Machita K."/>
            <person name="Maehara T."/>
            <person name="Masukawa M."/>
            <person name="Mizubayashi T."/>
            <person name="Mukai Y."/>
            <person name="Nagasaki H."/>
            <person name="Nagata Y."/>
            <person name="Naito S."/>
            <person name="Nakashima M."/>
            <person name="Nakama Y."/>
            <person name="Nakamichi Y."/>
            <person name="Nakamura M."/>
            <person name="Meguro A."/>
            <person name="Negishi M."/>
            <person name="Ohta I."/>
            <person name="Ohta T."/>
            <person name="Okamoto M."/>
            <person name="Ono N."/>
            <person name="Saji S."/>
            <person name="Sakaguchi M."/>
            <person name="Sakai K."/>
            <person name="Shibata M."/>
            <person name="Shimokawa T."/>
            <person name="Song J."/>
            <person name="Takazaki Y."/>
            <person name="Terasawa K."/>
            <person name="Tsugane M."/>
            <person name="Tsuji K."/>
            <person name="Ueda S."/>
            <person name="Waki K."/>
            <person name="Yamagata H."/>
            <person name="Yamamoto M."/>
            <person name="Yamamoto S."/>
            <person name="Yamane H."/>
            <person name="Yoshiki S."/>
            <person name="Yoshihara R."/>
            <person name="Yukawa K."/>
            <person name="Zhong H."/>
            <person name="Yano M."/>
            <person name="Yuan Q."/>
            <person name="Ouyang S."/>
            <person name="Liu J."/>
            <person name="Jones K.M."/>
            <person name="Gansberger K."/>
            <person name="Moffat K."/>
            <person name="Hill J."/>
            <person name="Bera J."/>
            <person name="Fadrosh D."/>
            <person name="Jin S."/>
            <person name="Johri S."/>
            <person name="Kim M."/>
            <person name="Overton L."/>
            <person name="Reardon M."/>
            <person name="Tsitrin T."/>
            <person name="Vuong H."/>
            <person name="Weaver B."/>
            <person name="Ciecko A."/>
            <person name="Tallon L."/>
            <person name="Jackson J."/>
            <person name="Pai G."/>
            <person name="Aken S.V."/>
            <person name="Utterback T."/>
            <person name="Reidmuller S."/>
            <person name="Feldblyum T."/>
            <person name="Hsiao J."/>
            <person name="Zismann V."/>
            <person name="Iobst S."/>
            <person name="de Vazeille A.R."/>
            <person name="Buell C.R."/>
            <person name="Ying K."/>
            <person name="Li Y."/>
            <person name="Lu T."/>
            <person name="Huang Y."/>
            <person name="Zhao Q."/>
            <person name="Feng Q."/>
            <person name="Zhang L."/>
            <person name="Zhu J."/>
            <person name="Weng Q."/>
            <person name="Mu J."/>
            <person name="Lu Y."/>
            <person name="Fan D."/>
            <person name="Liu Y."/>
            <person name="Guan J."/>
            <person name="Zhang Y."/>
            <person name="Yu S."/>
            <person name="Liu X."/>
            <person name="Zhang Y."/>
            <person name="Hong G."/>
            <person name="Han B."/>
            <person name="Choisne N."/>
            <person name="Demange N."/>
            <person name="Orjeda G."/>
            <person name="Samain S."/>
            <person name="Cattolico L."/>
            <person name="Pelletier E."/>
            <person name="Couloux A."/>
            <person name="Segurens B."/>
            <person name="Wincker P."/>
            <person name="D'Hont A."/>
            <person name="Scarpelli C."/>
            <person name="Weissenbach J."/>
            <person name="Salanoubat M."/>
            <person name="Quetier F."/>
            <person name="Yu Y."/>
            <person name="Kim H.R."/>
            <person name="Rambo T."/>
            <person name="Currie J."/>
            <person name="Collura K."/>
            <person name="Luo M."/>
            <person name="Yang T."/>
            <person name="Ammiraju J.S.S."/>
            <person name="Engler F."/>
            <person name="Soderlund C."/>
            <person name="Wing R.A."/>
            <person name="Palmer L.E."/>
            <person name="de la Bastide M."/>
            <person name="Spiegel L."/>
            <person name="Nascimento L."/>
            <person name="Zutavern T."/>
            <person name="O'Shaughnessy A."/>
            <person name="Dike S."/>
            <person name="Dedhia N."/>
            <person name="Preston R."/>
            <person name="Balija V."/>
            <person name="McCombie W.R."/>
            <person name="Chow T."/>
            <person name="Chen H."/>
            <person name="Chung M."/>
            <person name="Chen C."/>
            <person name="Shaw J."/>
            <person name="Wu H."/>
            <person name="Hsiao K."/>
            <person name="Chao Y."/>
            <person name="Chu M."/>
            <person name="Cheng C."/>
            <person name="Hour A."/>
            <person name="Lee P."/>
            <person name="Lin S."/>
            <person name="Lin Y."/>
            <person name="Liou J."/>
            <person name="Liu S."/>
            <person name="Hsing Y."/>
            <person name="Raghuvanshi S."/>
            <person name="Mohanty A."/>
            <person name="Bharti A.K."/>
            <person name="Gaur A."/>
            <person name="Gupta V."/>
            <person name="Kumar D."/>
            <person name="Ravi V."/>
            <person name="Vij S."/>
            <person name="Kapur A."/>
            <person name="Khurana P."/>
            <person name="Khurana P."/>
            <person name="Khurana J.P."/>
            <person name="Tyagi A.K."/>
            <person name="Gaikwad K."/>
            <person name="Singh A."/>
            <person name="Dalal V."/>
            <person name="Srivastava S."/>
            <person name="Dixit A."/>
            <person name="Pal A.K."/>
            <person name="Ghazi I.A."/>
            <person name="Yadav M."/>
            <person name="Pandit A."/>
            <person name="Bhargava A."/>
            <person name="Sureshbabu K."/>
            <person name="Batra K."/>
            <person name="Sharma T.R."/>
            <person name="Mohapatra T."/>
            <person name="Singh N.K."/>
            <person name="Messing J."/>
            <person name="Nelson A.B."/>
            <person name="Fuks G."/>
            <person name="Kavchok S."/>
            <person name="Keizer G."/>
            <person name="Linton E."/>
            <person name="Llaca V."/>
            <person name="Song R."/>
            <person name="Tanyolac B."/>
            <person name="Young S."/>
            <person name="Ho-Il K."/>
            <person name="Hahn J.H."/>
            <person name="Sangsakoo G."/>
            <person name="Vanavichit A."/>
            <person name="de Mattos Luiz.A.T."/>
            <person name="Zimmer P.D."/>
            <person name="Malone G."/>
            <person name="Dellagostin O."/>
            <person name="de Oliveira A.C."/>
            <person name="Bevan M."/>
            <person name="Bancroft I."/>
            <person name="Minx P."/>
            <person name="Cordum H."/>
            <person name="Wilson R."/>
            <person name="Cheng Z."/>
            <person name="Jin W."/>
            <person name="Jiang J."/>
            <person name="Leong S.A."/>
            <person name="Iwama H."/>
            <person name="Gojobori T."/>
            <person name="Itoh T."/>
            <person name="Niimura Y."/>
            <person name="Fujii Y."/>
            <person name="Habara T."/>
            <person name="Sakai H."/>
            <person name="Sato Y."/>
            <person name="Wilson G."/>
            <person name="Kumar K."/>
            <person name="McCouch S."/>
            <person name="Juretic N."/>
            <person name="Hoen D."/>
            <person name="Wright S."/>
            <person name="Bruskiewich R."/>
            <person name="Bureau T."/>
            <person name="Miyao A."/>
            <person name="Hirochika H."/>
            <person name="Nishikawa T."/>
            <person name="Kadowaki K."/>
            <person name="Sugiura M."/>
            <person name="Burr B."/>
            <person name="Sasaki T."/>
        </authorList>
    </citation>
    <scope>NUCLEOTIDE SEQUENCE [LARGE SCALE GENOMIC DNA]</scope>
    <source>
        <strain evidence="2">cv. Nipponbare</strain>
    </source>
</reference>
<reference evidence="2" key="2">
    <citation type="journal article" date="2008" name="Nucleic Acids Res.">
        <title>The rice annotation project database (RAP-DB): 2008 update.</title>
        <authorList>
            <consortium name="The rice annotation project (RAP)"/>
        </authorList>
    </citation>
    <scope>GENOME REANNOTATION</scope>
    <source>
        <strain evidence="2">cv. Nipponbare</strain>
    </source>
</reference>
<dbReference type="Proteomes" id="UP000000763">
    <property type="component" value="Chromosome 6"/>
</dbReference>
<evidence type="ECO:0000313" key="2">
    <source>
        <dbReference type="Proteomes" id="UP000000763"/>
    </source>
</evidence>
<accession>Q5Z6L3</accession>
<dbReference type="AlphaFoldDB" id="Q5Z6L3"/>
<sequence length="146" mass="15474">MTVNNGKRRVRFEHLGDLARHYVDHVGVIGGDGACVTNLQQQVSRVRPSGEVMHQHEVMRLPGGGHPDGAGVESESVSELERGGAEDGMRVGRGAVDLARELPHNAGGGLLVVADEAKAEIAVVEPAGLVTEQRLPDLVKHLGPRC</sequence>
<name>Q5Z6L3_ORYSJ</name>
<proteinExistence type="predicted"/>
<dbReference type="EMBL" id="AP005387">
    <property type="protein sequence ID" value="BAD54406.1"/>
    <property type="molecule type" value="Genomic_DNA"/>
</dbReference>
<protein>
    <submittedName>
        <fullName evidence="1">Uncharacterized protein</fullName>
    </submittedName>
</protein>
<gene>
    <name evidence="1" type="primary">OSJNBa0084K06.22</name>
</gene>